<protein>
    <recommendedName>
        <fullName evidence="7">Prophage tail gpP-like protein</fullName>
    </recommendedName>
</protein>
<dbReference type="EMBL" id="JADOEL010000023">
    <property type="protein sequence ID" value="MBF8179664.1"/>
    <property type="molecule type" value="Genomic_DNA"/>
</dbReference>
<keyword evidence="6" id="KW-1185">Reference proteome</keyword>
<feature type="domain" description="Baseplate hub protein gp44-like N-terminal" evidence="2">
    <location>
        <begin position="6"/>
        <end position="91"/>
    </location>
</feature>
<reference evidence="5 6" key="1">
    <citation type="submission" date="2020-11" db="EMBL/GenBank/DDBJ databases">
        <title>WGS of Herminiimonas contaminans strain Marseille-Q4544 isolated from planarians Schmidtea mediterranea.</title>
        <authorList>
            <person name="Kangale L."/>
        </authorList>
    </citation>
    <scope>NUCLEOTIDE SEQUENCE [LARGE SCALE GENOMIC DNA]</scope>
    <source>
        <strain evidence="5 6">Marseille-Q4544</strain>
    </source>
</reference>
<dbReference type="Gene3D" id="2.30.300.10">
    <property type="entry name" value="Baseplate protein-like domain - beta roll fold"/>
    <property type="match status" value="1"/>
</dbReference>
<dbReference type="InterPro" id="IPR049354">
    <property type="entry name" value="GpP-like_N"/>
</dbReference>
<organism evidence="5 6">
    <name type="scientific">Herminiimonas contaminans</name>
    <dbReference type="NCBI Taxonomy" id="1111140"/>
    <lineage>
        <taxon>Bacteria</taxon>
        <taxon>Pseudomonadati</taxon>
        <taxon>Pseudomonadota</taxon>
        <taxon>Betaproteobacteria</taxon>
        <taxon>Burkholderiales</taxon>
        <taxon>Oxalobacteraceae</taxon>
        <taxon>Herminiimonas</taxon>
    </lineage>
</organism>
<accession>A0ABS0EXU2</accession>
<name>A0ABS0EXU2_9BURK</name>
<feature type="domain" description="Baseplate hub protein gp44/GpP-like second" evidence="4">
    <location>
        <begin position="93"/>
        <end position="176"/>
    </location>
</feature>
<dbReference type="InterPro" id="IPR026276">
    <property type="entry name" value="Baseplate_GpP"/>
</dbReference>
<evidence type="ECO:0000313" key="6">
    <source>
        <dbReference type="Proteomes" id="UP000657372"/>
    </source>
</evidence>
<dbReference type="Gene3D" id="3.30.1920.10">
    <property type="entry name" value="Baseplate protein-like domains - 2 layer sandwich fold"/>
    <property type="match status" value="1"/>
</dbReference>
<comment type="caution">
    <text evidence="5">The sequence shown here is derived from an EMBL/GenBank/DDBJ whole genome shotgun (WGS) entry which is preliminary data.</text>
</comment>
<proteinExistence type="predicted"/>
<evidence type="ECO:0000259" key="4">
    <source>
        <dbReference type="Pfam" id="PF22255"/>
    </source>
</evidence>
<gene>
    <name evidence="5" type="ORF">IXC47_18435</name>
</gene>
<dbReference type="InterPro" id="IPR053981">
    <property type="entry name" value="Gp44/GpP-like_2nd"/>
</dbReference>
<dbReference type="Pfam" id="PF21929">
    <property type="entry name" value="GpP_4th"/>
    <property type="match status" value="1"/>
</dbReference>
<dbReference type="Pfam" id="PF21683">
    <property type="entry name" value="GpP-like_1st"/>
    <property type="match status" value="1"/>
</dbReference>
<feature type="domain" description="Baseplate hub protein gp44/GpP-like C-terminal" evidence="3">
    <location>
        <begin position="257"/>
        <end position="336"/>
    </location>
</feature>
<evidence type="ECO:0000259" key="2">
    <source>
        <dbReference type="Pfam" id="PF21683"/>
    </source>
</evidence>
<dbReference type="InterPro" id="IPR023399">
    <property type="entry name" value="Baseplate-like_2-layer_sand"/>
</dbReference>
<dbReference type="Proteomes" id="UP000657372">
    <property type="component" value="Unassembled WGS sequence"/>
</dbReference>
<dbReference type="Pfam" id="PF22255">
    <property type="entry name" value="Gp44-like_2nd"/>
    <property type="match status" value="1"/>
</dbReference>
<dbReference type="RefSeq" id="WP_195876647.1">
    <property type="nucleotide sequence ID" value="NZ_JADOEL010000023.1"/>
</dbReference>
<dbReference type="PIRSF" id="PIRSF004440">
    <property type="entry name" value="GpP"/>
    <property type="match status" value="1"/>
</dbReference>
<evidence type="ECO:0000256" key="1">
    <source>
        <dbReference type="SAM" id="MobiDB-lite"/>
    </source>
</evidence>
<dbReference type="SUPFAM" id="SSF69279">
    <property type="entry name" value="Phage tail proteins"/>
    <property type="match status" value="2"/>
</dbReference>
<evidence type="ECO:0000259" key="3">
    <source>
        <dbReference type="Pfam" id="PF21929"/>
    </source>
</evidence>
<evidence type="ECO:0000313" key="5">
    <source>
        <dbReference type="EMBL" id="MBF8179664.1"/>
    </source>
</evidence>
<dbReference type="InterPro" id="IPR053982">
    <property type="entry name" value="Gp44/GpP-like_C"/>
</dbReference>
<dbReference type="Gene3D" id="3.55.50.10">
    <property type="entry name" value="Baseplate protein-like domains"/>
    <property type="match status" value="1"/>
</dbReference>
<evidence type="ECO:0008006" key="7">
    <source>
        <dbReference type="Google" id="ProtNLM"/>
    </source>
</evidence>
<sequence length="394" mass="43627">MSEQRIELLIDGYFYSGWKSARVEVGIEQASGAFDLSTMDRWQQEQQSWPIYPGNACQILIAGQQVMNGYVDTARPRISKQAHGIRIVGRDKTMDLIDCSAVHKSGQWKRVKADRIARDICQPFGIEVIVDGDVGAAFDSFNIEMGERAFATIDRAARMRGMLVTTDGTGKLRLTRAGTTRATDSLVEGENIIDAELEHSWKERYSEITVKGQGKGDATTFGAKVAHGVASAKDDVINRYRPLIVIAEQHGSSPTFKQRAEWERNVRRGRSTIANIVVQGWTQKDGSLWRPNTIVSVQTHRLGIDQDLLIARCGYATDEREGSFTHLKVVHPSAFEILDGIKATRLGSRIRGTNGLEDSSVDKDKYQSRNRAKGGGPSGSIIDFRDGQLGGPFR</sequence>
<feature type="region of interest" description="Disordered" evidence="1">
    <location>
        <begin position="352"/>
        <end position="394"/>
    </location>
</feature>